<comment type="pathway">
    <text evidence="1">Nucleotide-sugar biosynthesis; UDP-N-acetyl-alpha-D-glucosamine biosynthesis; N-acetyl-alpha-D-glucosamine 1-phosphate from alpha-D-glucosamine 6-phosphate (route I): step 1/2.</text>
</comment>
<keyword evidence="5" id="KW-1185">Reference proteome</keyword>
<dbReference type="GO" id="GO:0004343">
    <property type="term" value="F:glucosamine 6-phosphate N-acetyltransferase activity"/>
    <property type="evidence" value="ECO:0007669"/>
    <property type="project" value="UniProtKB-UniRule"/>
</dbReference>
<evidence type="ECO:0000256" key="2">
    <source>
        <dbReference type="SAM" id="MobiDB-lite"/>
    </source>
</evidence>
<dbReference type="SUPFAM" id="SSF55729">
    <property type="entry name" value="Acyl-CoA N-acyltransferases (Nat)"/>
    <property type="match status" value="1"/>
</dbReference>
<dbReference type="EC" id="2.3.1.4" evidence="1"/>
<dbReference type="InterPro" id="IPR000182">
    <property type="entry name" value="GNAT_dom"/>
</dbReference>
<dbReference type="InterPro" id="IPR016181">
    <property type="entry name" value="Acyl_CoA_acyltransferase"/>
</dbReference>
<dbReference type="GO" id="GO:0006048">
    <property type="term" value="P:UDP-N-acetylglucosamine biosynthetic process"/>
    <property type="evidence" value="ECO:0007669"/>
    <property type="project" value="UniProtKB-UniRule"/>
</dbReference>
<organism evidence="4 5">
    <name type="scientific">Byssochlamys spectabilis</name>
    <name type="common">Paecilomyces variotii</name>
    <dbReference type="NCBI Taxonomy" id="264951"/>
    <lineage>
        <taxon>Eukaryota</taxon>
        <taxon>Fungi</taxon>
        <taxon>Dikarya</taxon>
        <taxon>Ascomycota</taxon>
        <taxon>Pezizomycotina</taxon>
        <taxon>Eurotiomycetes</taxon>
        <taxon>Eurotiomycetidae</taxon>
        <taxon>Eurotiales</taxon>
        <taxon>Thermoascaceae</taxon>
        <taxon>Paecilomyces</taxon>
    </lineage>
</organism>
<comment type="similarity">
    <text evidence="1">Belongs to the acetyltransferase family. GNA1 subfamily.</text>
</comment>
<dbReference type="InterPro" id="IPR039143">
    <property type="entry name" value="GNPNAT1-like"/>
</dbReference>
<name>A0A443HKI6_BYSSP</name>
<gene>
    <name evidence="4" type="ORF">C8Q69DRAFT_92936</name>
</gene>
<evidence type="ECO:0000313" key="4">
    <source>
        <dbReference type="EMBL" id="RWQ92287.1"/>
    </source>
</evidence>
<dbReference type="PROSITE" id="PS51186">
    <property type="entry name" value="GNAT"/>
    <property type="match status" value="1"/>
</dbReference>
<evidence type="ECO:0000259" key="3">
    <source>
        <dbReference type="PROSITE" id="PS51186"/>
    </source>
</evidence>
<proteinExistence type="inferred from homology"/>
<accession>A0A443HKI6</accession>
<reference evidence="4 5" key="1">
    <citation type="journal article" date="2018" name="Front. Microbiol.">
        <title>Genomic and genetic insights into a cosmopolitan fungus, Paecilomyces variotii (Eurotiales).</title>
        <authorList>
            <person name="Urquhart A.S."/>
            <person name="Mondo S.J."/>
            <person name="Makela M.R."/>
            <person name="Hane J.K."/>
            <person name="Wiebenga A."/>
            <person name="He G."/>
            <person name="Mihaltcheva S."/>
            <person name="Pangilinan J."/>
            <person name="Lipzen A."/>
            <person name="Barry K."/>
            <person name="de Vries R.P."/>
            <person name="Grigoriev I.V."/>
            <person name="Idnurm A."/>
        </authorList>
    </citation>
    <scope>NUCLEOTIDE SEQUENCE [LARGE SCALE GENOMIC DNA]</scope>
    <source>
        <strain evidence="4 5">CBS 101075</strain>
    </source>
</reference>
<dbReference type="Gene3D" id="3.40.630.30">
    <property type="match status" value="1"/>
</dbReference>
<dbReference type="PANTHER" id="PTHR13355:SF11">
    <property type="entry name" value="GLUCOSAMINE 6-PHOSPHATE N-ACETYLTRANSFERASE"/>
    <property type="match status" value="1"/>
</dbReference>
<protein>
    <recommendedName>
        <fullName evidence="1">Glucosamine 6-phosphate N-acetyltransferase</fullName>
        <ecNumber evidence="1">2.3.1.4</ecNumber>
    </recommendedName>
</protein>
<dbReference type="AlphaFoldDB" id="A0A443HKI6"/>
<evidence type="ECO:0000256" key="1">
    <source>
        <dbReference type="RuleBase" id="RU365086"/>
    </source>
</evidence>
<keyword evidence="1 4" id="KW-0808">Transferase</keyword>
<dbReference type="CDD" id="cd04301">
    <property type="entry name" value="NAT_SF"/>
    <property type="match status" value="1"/>
</dbReference>
<dbReference type="Proteomes" id="UP000283841">
    <property type="component" value="Unassembled WGS sequence"/>
</dbReference>
<feature type="region of interest" description="Disordered" evidence="2">
    <location>
        <begin position="1"/>
        <end position="37"/>
    </location>
</feature>
<dbReference type="VEuPathDB" id="FungiDB:C8Q69DRAFT_92936"/>
<dbReference type="GeneID" id="39603453"/>
<dbReference type="PANTHER" id="PTHR13355">
    <property type="entry name" value="GLUCOSAMINE 6-PHOSPHATE N-ACETYLTRANSFERASE"/>
    <property type="match status" value="1"/>
</dbReference>
<evidence type="ECO:0000313" key="5">
    <source>
        <dbReference type="Proteomes" id="UP000283841"/>
    </source>
</evidence>
<dbReference type="Pfam" id="PF00583">
    <property type="entry name" value="Acetyltransf_1"/>
    <property type="match status" value="1"/>
</dbReference>
<comment type="catalytic activity">
    <reaction evidence="1">
        <text>D-glucosamine 6-phosphate + acetyl-CoA = N-acetyl-D-glucosamine 6-phosphate + CoA + H(+)</text>
        <dbReference type="Rhea" id="RHEA:10292"/>
        <dbReference type="ChEBI" id="CHEBI:15378"/>
        <dbReference type="ChEBI" id="CHEBI:57287"/>
        <dbReference type="ChEBI" id="CHEBI:57288"/>
        <dbReference type="ChEBI" id="CHEBI:57513"/>
        <dbReference type="ChEBI" id="CHEBI:58725"/>
        <dbReference type="EC" id="2.3.1.4"/>
    </reaction>
</comment>
<keyword evidence="1 4" id="KW-0012">Acyltransferase</keyword>
<comment type="caution">
    <text evidence="4">The sequence shown here is derived from an EMBL/GenBank/DDBJ whole genome shotgun (WGS) entry which is preliminary data.</text>
</comment>
<feature type="domain" description="N-acetyltransferase" evidence="3">
    <location>
        <begin position="28"/>
        <end position="225"/>
    </location>
</feature>
<dbReference type="RefSeq" id="XP_028481932.1">
    <property type="nucleotide sequence ID" value="XM_028634176.1"/>
</dbReference>
<dbReference type="STRING" id="264951.A0A443HKI6"/>
<sequence length="230" mass="25615">MGSNPLPAVTTTVQPPPGPNTVRPTPADPYPAQNPPTFTDAMIVRTKVFIEEQKCSEEGELDEDDARSWQWVVYTNETSSTRTPIGVIRLVPPPHEPHEALIHPEKAASLPKYDLSHEPYVKLTRVAVMPEYRGRGLARFLVETALQWAAEHPGEIAAAYAQVVGGAGDGQTKQKEKMSWKGLVLVHAQVQVEKLYERLGFVTDEALGRWYEEGIEHVGMWRRVDMQGPA</sequence>
<dbReference type="EMBL" id="RCNU01000013">
    <property type="protein sequence ID" value="RWQ92287.1"/>
    <property type="molecule type" value="Genomic_DNA"/>
</dbReference>
<dbReference type="UniPathway" id="UPA00113">
    <property type="reaction ID" value="UER00529"/>
</dbReference>
<feature type="compositionally biased region" description="Polar residues" evidence="2">
    <location>
        <begin position="1"/>
        <end position="13"/>
    </location>
</feature>